<keyword evidence="1" id="KW-0175">Coiled coil</keyword>
<accession>B0CAV8</accession>
<dbReference type="HOGENOM" id="CLU_071811_0_0_3"/>
<dbReference type="EMBL" id="CP000828">
    <property type="protein sequence ID" value="ABW30309.1"/>
    <property type="molecule type" value="Genomic_DNA"/>
</dbReference>
<proteinExistence type="predicted"/>
<gene>
    <name evidence="2" type="ordered locus">AM1_5353</name>
</gene>
<sequence>MKLNQLIAVMQSVKKRAADEKTKIYKQIQKPELFQGLSRTYSPKDEEGHVYPPESQKVTYKAGDALEAFSRACQDLFDSALTQDEANTSARANITLDDGTVIASDVPVTYLMFLDKQLTDIRTFISHIPILPIDEDWEYDSNRGFYVTRPRETTKTKKVQEFVIAAEATEHHPAQVKEVTNDVVEGTWSLVKFSGALPQSELDEMRLRLDALQKAVIKAREEANSIEITRRTISNNIFDYLFGQR</sequence>
<dbReference type="AlphaFoldDB" id="B0CAV8"/>
<dbReference type="eggNOG" id="ENOG502Z7YZ">
    <property type="taxonomic scope" value="Bacteria"/>
</dbReference>
<dbReference type="RefSeq" id="WP_012165556.1">
    <property type="nucleotide sequence ID" value="NC_009925.1"/>
</dbReference>
<dbReference type="KEGG" id="amr:AM1_5353"/>
<evidence type="ECO:0000313" key="3">
    <source>
        <dbReference type="Proteomes" id="UP000000268"/>
    </source>
</evidence>
<evidence type="ECO:0000256" key="1">
    <source>
        <dbReference type="SAM" id="Coils"/>
    </source>
</evidence>
<name>B0CAV8_ACAM1</name>
<protein>
    <submittedName>
        <fullName evidence="2">Uncharacterized protein</fullName>
    </submittedName>
</protein>
<feature type="coiled-coil region" evidence="1">
    <location>
        <begin position="202"/>
        <end position="229"/>
    </location>
</feature>
<reference evidence="2 3" key="1">
    <citation type="journal article" date="2008" name="Proc. Natl. Acad. Sci. U.S.A.">
        <title>Niche adaptation and genome expansion in the chlorophyll d-producing cyanobacterium Acaryochloris marina.</title>
        <authorList>
            <person name="Swingley W.D."/>
            <person name="Chen M."/>
            <person name="Cheung P.C."/>
            <person name="Conrad A.L."/>
            <person name="Dejesa L.C."/>
            <person name="Hao J."/>
            <person name="Honchak B.M."/>
            <person name="Karbach L.E."/>
            <person name="Kurdoglu A."/>
            <person name="Lahiri S."/>
            <person name="Mastrian S.D."/>
            <person name="Miyashita H."/>
            <person name="Page L."/>
            <person name="Ramakrishna P."/>
            <person name="Satoh S."/>
            <person name="Sattley W.M."/>
            <person name="Shimada Y."/>
            <person name="Taylor H.L."/>
            <person name="Tomo T."/>
            <person name="Tsuchiya T."/>
            <person name="Wang Z.T."/>
            <person name="Raymond J."/>
            <person name="Mimuro M."/>
            <person name="Blankenship R.E."/>
            <person name="Touchman J.W."/>
        </authorList>
    </citation>
    <scope>NUCLEOTIDE SEQUENCE [LARGE SCALE GENOMIC DNA]</scope>
    <source>
        <strain evidence="3">MBIC 11017</strain>
    </source>
</reference>
<dbReference type="InterPro" id="IPR057195">
    <property type="entry name" value="DUF7873"/>
</dbReference>
<keyword evidence="3" id="KW-1185">Reference proteome</keyword>
<dbReference type="Pfam" id="PF25283">
    <property type="entry name" value="DUF7873"/>
    <property type="match status" value="1"/>
</dbReference>
<dbReference type="OrthoDB" id="447082at2"/>
<dbReference type="Proteomes" id="UP000000268">
    <property type="component" value="Chromosome"/>
</dbReference>
<organism evidence="2 3">
    <name type="scientific">Acaryochloris marina (strain MBIC 11017)</name>
    <dbReference type="NCBI Taxonomy" id="329726"/>
    <lineage>
        <taxon>Bacteria</taxon>
        <taxon>Bacillati</taxon>
        <taxon>Cyanobacteriota</taxon>
        <taxon>Cyanophyceae</taxon>
        <taxon>Acaryochloridales</taxon>
        <taxon>Acaryochloridaceae</taxon>
        <taxon>Acaryochloris</taxon>
    </lineage>
</organism>
<evidence type="ECO:0000313" key="2">
    <source>
        <dbReference type="EMBL" id="ABW30309.1"/>
    </source>
</evidence>